<keyword evidence="1" id="KW-1133">Transmembrane helix</keyword>
<evidence type="ECO:0000313" key="3">
    <source>
        <dbReference type="EMBL" id="AQS52188.1"/>
    </source>
</evidence>
<dbReference type="KEGG" id="phn:PAEH1_12775"/>
<keyword evidence="1" id="KW-0812">Transmembrane</keyword>
<keyword evidence="1" id="KW-0472">Membrane</keyword>
<dbReference type="GO" id="GO:0005886">
    <property type="term" value="C:plasma membrane"/>
    <property type="evidence" value="ECO:0007669"/>
    <property type="project" value="TreeGrafter"/>
</dbReference>
<evidence type="ECO:0000259" key="2">
    <source>
        <dbReference type="Pfam" id="PF02698"/>
    </source>
</evidence>
<dbReference type="InterPro" id="IPR014729">
    <property type="entry name" value="Rossmann-like_a/b/a_fold"/>
</dbReference>
<accession>A0A1U9K2C7</accession>
<dbReference type="Pfam" id="PF02698">
    <property type="entry name" value="DUF218"/>
    <property type="match status" value="1"/>
</dbReference>
<feature type="transmembrane region" description="Helical" evidence="1">
    <location>
        <begin position="6"/>
        <end position="30"/>
    </location>
</feature>
<dbReference type="Proteomes" id="UP000189369">
    <property type="component" value="Chromosome"/>
</dbReference>
<dbReference type="OrthoDB" id="9809813at2"/>
<dbReference type="CDD" id="cd06259">
    <property type="entry name" value="YdcF-like"/>
    <property type="match status" value="1"/>
</dbReference>
<dbReference type="PANTHER" id="PTHR30336:SF4">
    <property type="entry name" value="ENVELOPE BIOGENESIS FACTOR ELYC"/>
    <property type="match status" value="1"/>
</dbReference>
<sequence>MSIAQYLAQLIIPSNLMVALLLIATVLWIIKQRRIALFIALAGTGWALFWSLPVSSMWLGGHLENRYEYVQAEQMPNAQAIVVLGGHTANNRANWFEAFDPSTARSRIQRGAKLFDAQRAPLILVSGAALDGGTSEAQVMARYLRQHGINDAHILIEERSYTTKENALFSAELLHKLQLNQILLVTSALHMPRSVAAFEKEGLEVIAAPVAPQITPPKNDLGRLWKPSLQAMNASRSIIKEYAGLLVYWVRSWI</sequence>
<dbReference type="EMBL" id="CP019697">
    <property type="protein sequence ID" value="AQS52188.1"/>
    <property type="molecule type" value="Genomic_DNA"/>
</dbReference>
<protein>
    <recommendedName>
        <fullName evidence="2">DUF218 domain-containing protein</fullName>
    </recommendedName>
</protein>
<dbReference type="AlphaFoldDB" id="A0A1U9K2C7"/>
<dbReference type="InterPro" id="IPR003848">
    <property type="entry name" value="DUF218"/>
</dbReference>
<gene>
    <name evidence="3" type="ORF">PAEH1_12775</name>
</gene>
<dbReference type="PANTHER" id="PTHR30336">
    <property type="entry name" value="INNER MEMBRANE PROTEIN, PROBABLE PERMEASE"/>
    <property type="match status" value="1"/>
</dbReference>
<proteinExistence type="predicted"/>
<dbReference type="GO" id="GO:0000270">
    <property type="term" value="P:peptidoglycan metabolic process"/>
    <property type="evidence" value="ECO:0007669"/>
    <property type="project" value="TreeGrafter"/>
</dbReference>
<organism evidence="3 4">
    <name type="scientific">Paenalcaligenes hominis</name>
    <dbReference type="NCBI Taxonomy" id="643674"/>
    <lineage>
        <taxon>Bacteria</taxon>
        <taxon>Pseudomonadati</taxon>
        <taxon>Pseudomonadota</taxon>
        <taxon>Betaproteobacteria</taxon>
        <taxon>Burkholderiales</taxon>
        <taxon>Alcaligenaceae</taxon>
        <taxon>Paenalcaligenes</taxon>
    </lineage>
</organism>
<feature type="domain" description="DUF218" evidence="2">
    <location>
        <begin position="79"/>
        <end position="244"/>
    </location>
</feature>
<dbReference type="STRING" id="643674.PAEH1_12775"/>
<feature type="transmembrane region" description="Helical" evidence="1">
    <location>
        <begin position="37"/>
        <end position="59"/>
    </location>
</feature>
<dbReference type="InterPro" id="IPR051599">
    <property type="entry name" value="Cell_Envelope_Assoc"/>
</dbReference>
<evidence type="ECO:0000256" key="1">
    <source>
        <dbReference type="SAM" id="Phobius"/>
    </source>
</evidence>
<evidence type="ECO:0000313" key="4">
    <source>
        <dbReference type="Proteomes" id="UP000189369"/>
    </source>
</evidence>
<dbReference type="Gene3D" id="3.40.50.620">
    <property type="entry name" value="HUPs"/>
    <property type="match status" value="1"/>
</dbReference>
<reference evidence="3 4" key="1">
    <citation type="submission" date="2017-01" db="EMBL/GenBank/DDBJ databases">
        <title>Complete Genome Sequence of Paenalcaligenes hominis, Isolated from a paraplegic Patient with neurogenic bladder.</title>
        <authorList>
            <person name="Mukhopadhyay R."/>
            <person name="Joaquin J."/>
            <person name="Hogue R."/>
            <person name="Kilaru A."/>
            <person name="Jospin G."/>
            <person name="Mars K."/>
            <person name="Eisen J.A."/>
            <person name="Chaturvedi V."/>
        </authorList>
    </citation>
    <scope>NUCLEOTIDE SEQUENCE [LARGE SCALE GENOMIC DNA]</scope>
    <source>
        <strain evidence="3 4">15S00501</strain>
    </source>
</reference>
<dbReference type="GO" id="GO:0043164">
    <property type="term" value="P:Gram-negative-bacterium-type cell wall biogenesis"/>
    <property type="evidence" value="ECO:0007669"/>
    <property type="project" value="TreeGrafter"/>
</dbReference>
<name>A0A1U9K2C7_9BURK</name>